<gene>
    <name evidence="5" type="primary">yunD</name>
    <name evidence="5" type="ORF">GCM10010911_35290</name>
</gene>
<keyword evidence="2" id="KW-0378">Hydrolase</keyword>
<proteinExistence type="inferred from homology"/>
<keyword evidence="1" id="KW-0732">Signal</keyword>
<name>A0A917DW59_9BACL</name>
<keyword evidence="6" id="KW-1185">Reference proteome</keyword>
<dbReference type="InterPro" id="IPR036907">
    <property type="entry name" value="5'-Nucleotdase_C_sf"/>
</dbReference>
<evidence type="ECO:0000259" key="3">
    <source>
        <dbReference type="Pfam" id="PF00149"/>
    </source>
</evidence>
<feature type="domain" description="Calcineurin-like phosphoesterase" evidence="3">
    <location>
        <begin position="15"/>
        <end position="212"/>
    </location>
</feature>
<dbReference type="GO" id="GO:0030288">
    <property type="term" value="C:outer membrane-bounded periplasmic space"/>
    <property type="evidence" value="ECO:0007669"/>
    <property type="project" value="TreeGrafter"/>
</dbReference>
<dbReference type="GO" id="GO:0009166">
    <property type="term" value="P:nucleotide catabolic process"/>
    <property type="evidence" value="ECO:0007669"/>
    <property type="project" value="InterPro"/>
</dbReference>
<dbReference type="GO" id="GO:0008768">
    <property type="term" value="F:UDP-sugar diphosphatase activity"/>
    <property type="evidence" value="ECO:0007669"/>
    <property type="project" value="TreeGrafter"/>
</dbReference>
<dbReference type="Pfam" id="PF00149">
    <property type="entry name" value="Metallophos"/>
    <property type="match status" value="1"/>
</dbReference>
<dbReference type="InterPro" id="IPR004843">
    <property type="entry name" value="Calcineurin-like_PHP"/>
</dbReference>
<dbReference type="PANTHER" id="PTHR11575">
    <property type="entry name" value="5'-NUCLEOTIDASE-RELATED"/>
    <property type="match status" value="1"/>
</dbReference>
<feature type="domain" description="5'-Nucleotidase C-terminal" evidence="4">
    <location>
        <begin position="298"/>
        <end position="433"/>
    </location>
</feature>
<protein>
    <submittedName>
        <fullName evidence="5">Metallophosphoesterase YunD</fullName>
    </submittedName>
</protein>
<comment type="caution">
    <text evidence="5">The sequence shown here is derived from an EMBL/GenBank/DDBJ whole genome shotgun (WGS) entry which is preliminary data.</text>
</comment>
<evidence type="ECO:0000256" key="1">
    <source>
        <dbReference type="ARBA" id="ARBA00022729"/>
    </source>
</evidence>
<dbReference type="CDD" id="cd00845">
    <property type="entry name" value="MPP_UshA_N_like"/>
    <property type="match status" value="1"/>
</dbReference>
<dbReference type="PANTHER" id="PTHR11575:SF23">
    <property type="entry name" value="5-NUCLEOTIDASE FAMILY PROTEIN"/>
    <property type="match status" value="1"/>
</dbReference>
<reference evidence="5" key="2">
    <citation type="submission" date="2020-09" db="EMBL/GenBank/DDBJ databases">
        <authorList>
            <person name="Sun Q."/>
            <person name="Zhou Y."/>
        </authorList>
    </citation>
    <scope>NUCLEOTIDE SEQUENCE</scope>
    <source>
        <strain evidence="5">CGMCC 1.15178</strain>
    </source>
</reference>
<dbReference type="PRINTS" id="PR01607">
    <property type="entry name" value="APYRASEFAMLY"/>
</dbReference>
<sequence length="490" mass="53475">MKETAVRQREIEVVLLHSNDVHSRLELAAKMSTYISETRRTYGSDRVLVLDIGDHMDRMRIETEASDGLVNIELLNEAGYDAATLGNNEGLTFTQAHLDDAFREHAQFQTLCANMRLQSGGERPTWLQASTIVRKGGLTFGIIGVTAAFADFYELLGWDAGDPLAAVAKEAKALREKVDVLIVMSHLGLPHDRQMAQTIPGIDLILGGHTHHLLEQPEIIGETYVCAAGKFGEYMGRIEIGRDSLDGRLTFHAKCVPMAAYEEKPEAAAIIGGFKAAGQRRLSRVISRLSAPLPVRIERESPLGNLLAAGLKRWTGSEIGLVNSGQLLGGLAEGEVTAGDLHALCPSPINPCRMTLSGRDLLRALEEALLAEFIDKPIRGFGFRGSVLGTLAVDGLEIIWNPEAPPYTKILSLTVNGQDFDPDRAYTVGTIDMFTFGVGYETIKNGTDVQYFLPEFIRDVLALELQDPRALLDSARCRWIMAAKGHGTAG</sequence>
<dbReference type="SUPFAM" id="SSF56300">
    <property type="entry name" value="Metallo-dependent phosphatases"/>
    <property type="match status" value="1"/>
</dbReference>
<evidence type="ECO:0000313" key="6">
    <source>
        <dbReference type="Proteomes" id="UP000612456"/>
    </source>
</evidence>
<dbReference type="SUPFAM" id="SSF55816">
    <property type="entry name" value="5'-nucleotidase (syn. UDP-sugar hydrolase), C-terminal domain"/>
    <property type="match status" value="1"/>
</dbReference>
<dbReference type="GO" id="GO:0000166">
    <property type="term" value="F:nucleotide binding"/>
    <property type="evidence" value="ECO:0007669"/>
    <property type="project" value="UniProtKB-KW"/>
</dbReference>
<accession>A0A917DW59</accession>
<evidence type="ECO:0000313" key="5">
    <source>
        <dbReference type="EMBL" id="GGD74326.1"/>
    </source>
</evidence>
<organism evidence="5 6">
    <name type="scientific">Paenibacillus nasutitermitis</name>
    <dbReference type="NCBI Taxonomy" id="1652958"/>
    <lineage>
        <taxon>Bacteria</taxon>
        <taxon>Bacillati</taxon>
        <taxon>Bacillota</taxon>
        <taxon>Bacilli</taxon>
        <taxon>Bacillales</taxon>
        <taxon>Paenibacillaceae</taxon>
        <taxon>Paenibacillus</taxon>
    </lineage>
</organism>
<dbReference type="EMBL" id="BMHP01000002">
    <property type="protein sequence ID" value="GGD74326.1"/>
    <property type="molecule type" value="Genomic_DNA"/>
</dbReference>
<dbReference type="GO" id="GO:0008253">
    <property type="term" value="F:5'-nucleotidase activity"/>
    <property type="evidence" value="ECO:0007669"/>
    <property type="project" value="TreeGrafter"/>
</dbReference>
<dbReference type="InterPro" id="IPR006179">
    <property type="entry name" value="5_nucleotidase/apyrase"/>
</dbReference>
<dbReference type="Proteomes" id="UP000612456">
    <property type="component" value="Unassembled WGS sequence"/>
</dbReference>
<dbReference type="InterPro" id="IPR008334">
    <property type="entry name" value="5'-Nucleotdase_C"/>
</dbReference>
<evidence type="ECO:0000256" key="2">
    <source>
        <dbReference type="RuleBase" id="RU362119"/>
    </source>
</evidence>
<dbReference type="Gene3D" id="3.60.21.10">
    <property type="match status" value="1"/>
</dbReference>
<dbReference type="Gene3D" id="3.90.780.10">
    <property type="entry name" value="5'-Nucleotidase, C-terminal domain"/>
    <property type="match status" value="1"/>
</dbReference>
<dbReference type="RefSeq" id="WP_188993205.1">
    <property type="nucleotide sequence ID" value="NZ_BMHP01000002.1"/>
</dbReference>
<evidence type="ECO:0000259" key="4">
    <source>
        <dbReference type="Pfam" id="PF02872"/>
    </source>
</evidence>
<dbReference type="Pfam" id="PF02872">
    <property type="entry name" value="5_nucleotid_C"/>
    <property type="match status" value="1"/>
</dbReference>
<comment type="similarity">
    <text evidence="2">Belongs to the 5'-nucleotidase family.</text>
</comment>
<reference evidence="5" key="1">
    <citation type="journal article" date="2014" name="Int. J. Syst. Evol. Microbiol.">
        <title>Complete genome sequence of Corynebacterium casei LMG S-19264T (=DSM 44701T), isolated from a smear-ripened cheese.</title>
        <authorList>
            <consortium name="US DOE Joint Genome Institute (JGI-PGF)"/>
            <person name="Walter F."/>
            <person name="Albersmeier A."/>
            <person name="Kalinowski J."/>
            <person name="Ruckert C."/>
        </authorList>
    </citation>
    <scope>NUCLEOTIDE SEQUENCE</scope>
    <source>
        <strain evidence="5">CGMCC 1.15178</strain>
    </source>
</reference>
<dbReference type="InterPro" id="IPR029052">
    <property type="entry name" value="Metallo-depent_PP-like"/>
</dbReference>
<keyword evidence="2" id="KW-0547">Nucleotide-binding</keyword>
<dbReference type="AlphaFoldDB" id="A0A917DW59"/>